<keyword evidence="4" id="KW-0808">Transferase</keyword>
<dbReference type="FunFam" id="3.40.640.10:FF:000226">
    <property type="entry name" value="Alanine aminotransferase 2"/>
    <property type="match status" value="1"/>
</dbReference>
<comment type="cofactor">
    <cofactor evidence="1">
        <name>pyridoxal 5'-phosphate</name>
        <dbReference type="ChEBI" id="CHEBI:597326"/>
    </cofactor>
</comment>
<comment type="pathway">
    <text evidence="6">Amino-acid degradation; L-alanine degradation via transaminase pathway; pyruvate from L-alanine: step 1/1.</text>
</comment>
<evidence type="ECO:0000256" key="6">
    <source>
        <dbReference type="ARBA" id="ARBA00025708"/>
    </source>
</evidence>
<dbReference type="Gene3D" id="3.40.640.10">
    <property type="entry name" value="Type I PLP-dependent aspartate aminotransferase-like (Major domain)"/>
    <property type="match status" value="2"/>
</dbReference>
<accession>A0AAV2KRQ4</accession>
<evidence type="ECO:0000256" key="1">
    <source>
        <dbReference type="ARBA" id="ARBA00001933"/>
    </source>
</evidence>
<gene>
    <name evidence="11" type="ORF">KC01_LOCUS21901</name>
</gene>
<dbReference type="SUPFAM" id="SSF53383">
    <property type="entry name" value="PLP-dependent transferases"/>
    <property type="match status" value="2"/>
</dbReference>
<evidence type="ECO:0000256" key="9">
    <source>
        <dbReference type="ARBA" id="ARBA00047412"/>
    </source>
</evidence>
<dbReference type="InterPro" id="IPR015424">
    <property type="entry name" value="PyrdxlP-dep_Trfase"/>
</dbReference>
<organism evidence="11 12">
    <name type="scientific">Knipowitschia caucasica</name>
    <name type="common">Caucasian dwarf goby</name>
    <name type="synonym">Pomatoschistus caucasicus</name>
    <dbReference type="NCBI Taxonomy" id="637954"/>
    <lineage>
        <taxon>Eukaryota</taxon>
        <taxon>Metazoa</taxon>
        <taxon>Chordata</taxon>
        <taxon>Craniata</taxon>
        <taxon>Vertebrata</taxon>
        <taxon>Euteleostomi</taxon>
        <taxon>Actinopterygii</taxon>
        <taxon>Neopterygii</taxon>
        <taxon>Teleostei</taxon>
        <taxon>Neoteleostei</taxon>
        <taxon>Acanthomorphata</taxon>
        <taxon>Gobiaria</taxon>
        <taxon>Gobiiformes</taxon>
        <taxon>Gobioidei</taxon>
        <taxon>Gobiidae</taxon>
        <taxon>Gobiinae</taxon>
        <taxon>Knipowitschia</taxon>
    </lineage>
</organism>
<dbReference type="Proteomes" id="UP001497482">
    <property type="component" value="Chromosome 2"/>
</dbReference>
<reference evidence="11 12" key="1">
    <citation type="submission" date="2024-04" db="EMBL/GenBank/DDBJ databases">
        <authorList>
            <person name="Waldvogel A.-M."/>
            <person name="Schoenle A."/>
        </authorList>
    </citation>
    <scope>NUCLEOTIDE SEQUENCE [LARGE SCALE GENOMIC DNA]</scope>
</reference>
<feature type="domain" description="Aminotransferase class I/classII large" evidence="10">
    <location>
        <begin position="73"/>
        <end position="445"/>
    </location>
</feature>
<name>A0AAV2KRQ4_KNICA</name>
<dbReference type="EC" id="2.6.1.2" evidence="8"/>
<evidence type="ECO:0000259" key="10">
    <source>
        <dbReference type="Pfam" id="PF00155"/>
    </source>
</evidence>
<dbReference type="InterPro" id="IPR015422">
    <property type="entry name" value="PyrdxlP-dep_Trfase_small"/>
</dbReference>
<evidence type="ECO:0000256" key="5">
    <source>
        <dbReference type="ARBA" id="ARBA00022898"/>
    </source>
</evidence>
<evidence type="ECO:0000313" key="12">
    <source>
        <dbReference type="Proteomes" id="UP001497482"/>
    </source>
</evidence>
<evidence type="ECO:0000256" key="4">
    <source>
        <dbReference type="ARBA" id="ARBA00022679"/>
    </source>
</evidence>
<dbReference type="Gene3D" id="3.90.1150.10">
    <property type="entry name" value="Aspartate Aminotransferase, domain 1"/>
    <property type="match status" value="2"/>
</dbReference>
<keyword evidence="12" id="KW-1185">Reference proteome</keyword>
<dbReference type="Gene3D" id="1.10.287.1970">
    <property type="match status" value="2"/>
</dbReference>
<evidence type="ECO:0000256" key="7">
    <source>
        <dbReference type="ARBA" id="ARBA00025785"/>
    </source>
</evidence>
<evidence type="ECO:0000256" key="2">
    <source>
        <dbReference type="ARBA" id="ARBA00011738"/>
    </source>
</evidence>
<proteinExistence type="inferred from homology"/>
<dbReference type="InterPro" id="IPR004839">
    <property type="entry name" value="Aminotransferase_I/II_large"/>
</dbReference>
<dbReference type="Pfam" id="PF00155">
    <property type="entry name" value="Aminotran_1_2"/>
    <property type="match status" value="2"/>
</dbReference>
<dbReference type="PANTHER" id="PTHR11751">
    <property type="entry name" value="ALANINE AMINOTRANSFERASE"/>
    <property type="match status" value="1"/>
</dbReference>
<dbReference type="PANTHER" id="PTHR11751:SF469">
    <property type="entry name" value="ALANINE TRANSAMINASE"/>
    <property type="match status" value="1"/>
</dbReference>
<comment type="catalytic activity">
    <reaction evidence="9">
        <text>L-alanine + 2-oxoglutarate = pyruvate + L-glutamate</text>
        <dbReference type="Rhea" id="RHEA:19453"/>
        <dbReference type="ChEBI" id="CHEBI:15361"/>
        <dbReference type="ChEBI" id="CHEBI:16810"/>
        <dbReference type="ChEBI" id="CHEBI:29985"/>
        <dbReference type="ChEBI" id="CHEBI:57972"/>
        <dbReference type="EC" id="2.6.1.2"/>
    </reaction>
</comment>
<dbReference type="InterPro" id="IPR045088">
    <property type="entry name" value="ALAT1/2-like"/>
</dbReference>
<evidence type="ECO:0000256" key="3">
    <source>
        <dbReference type="ARBA" id="ARBA00022576"/>
    </source>
</evidence>
<evidence type="ECO:0000256" key="8">
    <source>
        <dbReference type="ARBA" id="ARBA00026106"/>
    </source>
</evidence>
<dbReference type="FunFam" id="3.40.640.10:FF:000236">
    <property type="entry name" value="Alanine aminotransferase 2"/>
    <property type="match status" value="1"/>
</dbReference>
<dbReference type="GO" id="GO:0030170">
    <property type="term" value="F:pyridoxal phosphate binding"/>
    <property type="evidence" value="ECO:0007669"/>
    <property type="project" value="InterPro"/>
</dbReference>
<protein>
    <recommendedName>
        <fullName evidence="8">alanine transaminase</fullName>
        <ecNumber evidence="8">2.6.1.2</ecNumber>
    </recommendedName>
</protein>
<comment type="similarity">
    <text evidence="7">Belongs to the class-I pyridoxal-phosphate-dependent aminotransferase family. Alanine aminotransferase subfamily.</text>
</comment>
<comment type="subunit">
    <text evidence="2">Homodimer.</text>
</comment>
<dbReference type="EMBL" id="OZ035824">
    <property type="protein sequence ID" value="CAL1592681.1"/>
    <property type="molecule type" value="Genomic_DNA"/>
</dbReference>
<dbReference type="CDD" id="cd00609">
    <property type="entry name" value="AAT_like"/>
    <property type="match status" value="2"/>
</dbReference>
<evidence type="ECO:0000313" key="11">
    <source>
        <dbReference type="EMBL" id="CAL1592681.1"/>
    </source>
</evidence>
<feature type="domain" description="Aminotransferase class I/classII large" evidence="10">
    <location>
        <begin position="512"/>
        <end position="888"/>
    </location>
</feature>
<keyword evidence="5" id="KW-0663">Pyridoxal phosphate</keyword>
<dbReference type="GO" id="GO:0004021">
    <property type="term" value="F:L-alanine:2-oxoglutarate aminotransferase activity"/>
    <property type="evidence" value="ECO:0007669"/>
    <property type="project" value="UniProtKB-EC"/>
</dbReference>
<sequence length="909" mass="100342">MTSLELVNPRVRRIRASTCFPSSQDEMIDLISGDFQKAGMKPFSFVRQVLACCVYPHLLEYQTFNVDVRERAQTLLDACGERSVGSYTDSSGLDNVRQSVADFITSRDGVPCSASNIFIAGGSQRALMVMVKLLAGTEGDVPMGVLTPEPSPHTLPMLLDEAGVSLEPYVLNKEQGWAVHVDELNRSLSAARVHCKPKAIFISNPSNPTGHVQSRESIKEVIKFAAAEGLLLLVDEIYQDFIFEDMVEFTSYKKMLYEMGPPYSDTTQMAYFHSISSIGEGGFRAGYMELVNIDAEVKHFVDTMLCTDISTSVMGQLVLSLMVRPLKPGDPSYCTYTEEKKDIAQTLRRNCRRACEVLNNLPGVSCETVLAGIYLYPCVNVPTAVMKQAMDKRVEAGAVYCAQLLTEQAVLVGPSCSHGPPTGTYHFRLCILIPSDVLDEALSRIQKFHQSLLESDPTSSVLDMAGRTTPAAQTRIDLASGDPHSAGIAPVSFLRQVLAVCLYPDLLQDENLPLDVRQRAQQFLDFCPKGSVGVYSSSAVGMPNVLKQIAEFICRRDGGVAADPNNIIFNSGTQENLKLVFKLLSSGSLQLQSGLLVPGLYPHTLPGLLEYTGLRLVQYRPEPDQDWDMEELKRVVTEARGHCDMRALYICNPAIPSGHVQDRTSMESMIRFAAAERLFLLVQEVHQDCIFGPGIEFLSYKKVLREMGPEYSEHVELISFNSLSNGSQAECGLRGGYMELVNTDSSVAERMKVLLGFRSPPVLPQCALEIQVNPPKPGDPSSPTYSQEISNIHDILCLNARHGCEALNRLKGVACQLPRGGIFLYPQLDLPARFLREAKMSHVQTLGQRPDDLYCQRFWDEAGVRVGAGSENGSHHLNIRLCFAASSDSFQDALSRLSSFHSRLHETYS</sequence>
<dbReference type="InterPro" id="IPR015421">
    <property type="entry name" value="PyrdxlP-dep_Trfase_major"/>
</dbReference>
<keyword evidence="3" id="KW-0032">Aminotransferase</keyword>
<dbReference type="AlphaFoldDB" id="A0AAV2KRQ4"/>